<keyword evidence="3 5" id="KW-1005">Bacterial flagellum biogenesis</keyword>
<reference evidence="9 10" key="1">
    <citation type="journal article" date="2019" name="Int. J. Syst. Evol. Microbiol.">
        <title>The Global Catalogue of Microorganisms (GCM) 10K type strain sequencing project: providing services to taxonomists for standard genome sequencing and annotation.</title>
        <authorList>
            <consortium name="The Broad Institute Genomics Platform"/>
            <consortium name="The Broad Institute Genome Sequencing Center for Infectious Disease"/>
            <person name="Wu L."/>
            <person name="Ma J."/>
        </authorList>
    </citation>
    <scope>NUCLEOTIDE SEQUENCE [LARGE SCALE GENOMIC DNA]</scope>
    <source>
        <strain evidence="9 10">JCM 15503</strain>
    </source>
</reference>
<keyword evidence="9" id="KW-0969">Cilium</keyword>
<feature type="domain" description="FlgD Tudor-like" evidence="8">
    <location>
        <begin position="85"/>
        <end position="213"/>
    </location>
</feature>
<protein>
    <recommendedName>
        <fullName evidence="2 5">Basal-body rod modification protein FlgD</fullName>
    </recommendedName>
</protein>
<dbReference type="InterPro" id="IPR025963">
    <property type="entry name" value="FLgD_Tudor"/>
</dbReference>
<evidence type="ECO:0000259" key="7">
    <source>
        <dbReference type="Pfam" id="PF13860"/>
    </source>
</evidence>
<evidence type="ECO:0000256" key="5">
    <source>
        <dbReference type="RuleBase" id="RU362076"/>
    </source>
</evidence>
<dbReference type="Proteomes" id="UP001500279">
    <property type="component" value="Unassembled WGS sequence"/>
</dbReference>
<evidence type="ECO:0000256" key="6">
    <source>
        <dbReference type="SAM" id="MobiDB-lite"/>
    </source>
</evidence>
<keyword evidence="9" id="KW-0282">Flagellum</keyword>
<evidence type="ECO:0000256" key="4">
    <source>
        <dbReference type="ARBA" id="ARBA00024746"/>
    </source>
</evidence>
<keyword evidence="10" id="KW-1185">Reference proteome</keyword>
<evidence type="ECO:0000313" key="10">
    <source>
        <dbReference type="Proteomes" id="UP001500279"/>
    </source>
</evidence>
<feature type="compositionally biased region" description="Low complexity" evidence="6">
    <location>
        <begin position="1"/>
        <end position="19"/>
    </location>
</feature>
<dbReference type="EMBL" id="BAAAEW010000023">
    <property type="protein sequence ID" value="GAA0756666.1"/>
    <property type="molecule type" value="Genomic_DNA"/>
</dbReference>
<accession>A0ABN1K6W8</accession>
<keyword evidence="9" id="KW-0966">Cell projection</keyword>
<proteinExistence type="inferred from homology"/>
<evidence type="ECO:0000256" key="3">
    <source>
        <dbReference type="ARBA" id="ARBA00022795"/>
    </source>
</evidence>
<dbReference type="RefSeq" id="WP_141286392.1">
    <property type="nucleotide sequence ID" value="NZ_BAAAEW010000023.1"/>
</dbReference>
<name>A0ABN1K6W8_9BURK</name>
<feature type="region of interest" description="Disordered" evidence="6">
    <location>
        <begin position="1"/>
        <end position="26"/>
    </location>
</feature>
<comment type="caution">
    <text evidence="9">The sequence shown here is derived from an EMBL/GenBank/DDBJ whole genome shotgun (WGS) entry which is preliminary data.</text>
</comment>
<organism evidence="9 10">
    <name type="scientific">Ideonella azotifigens</name>
    <dbReference type="NCBI Taxonomy" id="513160"/>
    <lineage>
        <taxon>Bacteria</taxon>
        <taxon>Pseudomonadati</taxon>
        <taxon>Pseudomonadota</taxon>
        <taxon>Betaproteobacteria</taxon>
        <taxon>Burkholderiales</taxon>
        <taxon>Sphaerotilaceae</taxon>
        <taxon>Ideonella</taxon>
    </lineage>
</organism>
<dbReference type="Pfam" id="PF13860">
    <property type="entry name" value="FlgD_ig"/>
    <property type="match status" value="1"/>
</dbReference>
<feature type="domain" description="FlgD/Vpr Ig-like" evidence="7">
    <location>
        <begin position="102"/>
        <end position="173"/>
    </location>
</feature>
<dbReference type="InterPro" id="IPR025965">
    <property type="entry name" value="FlgD/Vpr_Ig-like"/>
</dbReference>
<evidence type="ECO:0000256" key="1">
    <source>
        <dbReference type="ARBA" id="ARBA00010577"/>
    </source>
</evidence>
<dbReference type="InterPro" id="IPR005648">
    <property type="entry name" value="FlgD"/>
</dbReference>
<comment type="function">
    <text evidence="4 5">Required for flagellar hook formation. May act as a scaffolding protein.</text>
</comment>
<evidence type="ECO:0000256" key="2">
    <source>
        <dbReference type="ARBA" id="ARBA00016013"/>
    </source>
</evidence>
<evidence type="ECO:0000259" key="8">
    <source>
        <dbReference type="Pfam" id="PF13861"/>
    </source>
</evidence>
<dbReference type="Pfam" id="PF13861">
    <property type="entry name" value="FLgD_tudor"/>
    <property type="match status" value="1"/>
</dbReference>
<comment type="similarity">
    <text evidence="1 5">Belongs to the FlgD family.</text>
</comment>
<sequence length="217" mass="22865">MAVDSATGTNSTNKTGTTAGLNSTSSSEASDRFLKLLVTQMQNQDPLNPLDNAQVTSQMAQISTVTGLETLNTTVGGLNTQFLQMQTMQGAALVGHEVAYEGNTLTQAAGKGSGGFEISSASDEVKVEIQTADGTTLDTVTMKNLEAGRHDFNWDIPTERQGNALTFKVTATAKGAAVDSMPLQTDKITAVSTFNNTMALELSNGDRVAYDAVWAFL</sequence>
<dbReference type="Gene3D" id="2.30.30.910">
    <property type="match status" value="1"/>
</dbReference>
<gene>
    <name evidence="9" type="primary">flgD_1</name>
    <name evidence="9" type="ORF">GCM10009107_35430</name>
</gene>
<dbReference type="Pfam" id="PF03963">
    <property type="entry name" value="FlgD"/>
    <property type="match status" value="1"/>
</dbReference>
<evidence type="ECO:0000313" key="9">
    <source>
        <dbReference type="EMBL" id="GAA0756666.1"/>
    </source>
</evidence>
<dbReference type="Gene3D" id="2.60.40.4070">
    <property type="match status" value="1"/>
</dbReference>